<sequence>MFRKSQWWGRRATGMSPHEPRYVTIAALLVGAVSLGACATLPYAGTVQKSDIEIAANQPLLGLNAPGPVPNASPEEIVRGFIRACAAGYSDDFTVARSFLASKAAVDWKPDAQVVIVDTDSGIDITTTSDAAVQANAKAVGSVDSSGKYSVANTTSEIQERFSLVKAADNQWRIANLEDGVILSQSVFASIYASAPIFFLAANHGALIPDLRWYPRRRMASYLVNAILAGPPRSFRGAATSVFPPGTSLRGGTVEVFDGVANVNIDSTQPFTDPHTIALAYWQIGSTLRDVAGISSVSLSLGNVPLPNTEPISDPSGVVNPVMIKDGNLVRLDGDKVEVLLSASNLAGISMSHPAVSVDGKTIAFTDGARQKLYVWKQRSAQVLYSGLGLAAPVVDRLGWIWTVDSAQPNHILAYNDDGSGIQIELPWHDSRIVTALAISPDGSRLAAIRSVDGKDQISLAIILRNQYGLPETLVGTQELEIGTSTVADLSWLQGYTLAALTGGGEKTTVRIIPLFGPVSTLPGVKDAVALAGGRTENEVYLATKNGELFSRSGRNWQHTLSGVQDPTYPG</sequence>
<dbReference type="SMART" id="SM00909">
    <property type="entry name" value="Germane"/>
    <property type="match status" value="1"/>
</dbReference>
<evidence type="ECO:0000313" key="2">
    <source>
        <dbReference type="EMBL" id="MCU9968500.1"/>
    </source>
</evidence>
<feature type="domain" description="GerMN" evidence="1">
    <location>
        <begin position="220"/>
        <end position="310"/>
    </location>
</feature>
<gene>
    <name evidence="2" type="ORF">FYZ43_03580</name>
</gene>
<dbReference type="Proteomes" id="UP001209486">
    <property type="component" value="Unassembled WGS sequence"/>
</dbReference>
<dbReference type="EMBL" id="VSZY01000004">
    <property type="protein sequence ID" value="MCU9968500.1"/>
    <property type="molecule type" value="Genomic_DNA"/>
</dbReference>
<dbReference type="Pfam" id="PF10647">
    <property type="entry name" value="Gmad1"/>
    <property type="match status" value="1"/>
</dbReference>
<dbReference type="InterPro" id="IPR019606">
    <property type="entry name" value="GerMN"/>
</dbReference>
<protein>
    <recommendedName>
        <fullName evidence="1">GerMN domain-containing protein</fullName>
    </recommendedName>
</protein>
<dbReference type="InterPro" id="IPR018910">
    <property type="entry name" value="LpqB_C"/>
</dbReference>
<dbReference type="Pfam" id="PF10646">
    <property type="entry name" value="Germane"/>
    <property type="match status" value="1"/>
</dbReference>
<dbReference type="AlphaFoldDB" id="A0ABD4TVT4"/>
<reference evidence="2 3" key="1">
    <citation type="submission" date="2019-08" db="EMBL/GenBank/DDBJ databases">
        <title>Comparison of rpoB and gyrB Sequences from Mobiluncus Species and Development of a Multiplex PCR Method for Clinical Detection of Mobiluncus curtisii and Mobiluncus mulieris.</title>
        <authorList>
            <person name="Yang L."/>
            <person name="Shen Y."/>
            <person name="Xu G."/>
            <person name="Shu L.-B."/>
            <person name="Hu J."/>
            <person name="Zhang R."/>
            <person name="Wang Y."/>
            <person name="Zhou H.-W."/>
            <person name="Zhang X."/>
        </authorList>
    </citation>
    <scope>NUCLEOTIDE SEQUENCE [LARGE SCALE GENOMIC DNA]</scope>
    <source>
        <strain evidence="2 3">M26</strain>
    </source>
</reference>
<name>A0ABD4TVT4_9ACTO</name>
<evidence type="ECO:0000313" key="3">
    <source>
        <dbReference type="Proteomes" id="UP001209486"/>
    </source>
</evidence>
<dbReference type="InterPro" id="IPR059026">
    <property type="entry name" value="LpqB_N"/>
</dbReference>
<evidence type="ECO:0000259" key="1">
    <source>
        <dbReference type="SMART" id="SM00909"/>
    </source>
</evidence>
<organism evidence="2 3">
    <name type="scientific">Mobiluncus mulieris</name>
    <dbReference type="NCBI Taxonomy" id="2052"/>
    <lineage>
        <taxon>Bacteria</taxon>
        <taxon>Bacillati</taxon>
        <taxon>Actinomycetota</taxon>
        <taxon>Actinomycetes</taxon>
        <taxon>Actinomycetales</taxon>
        <taxon>Actinomycetaceae</taxon>
        <taxon>Mobiluncus</taxon>
    </lineage>
</organism>
<accession>A0ABD4TVT4</accession>
<proteinExistence type="predicted"/>
<comment type="caution">
    <text evidence="2">The sequence shown here is derived from an EMBL/GenBank/DDBJ whole genome shotgun (WGS) entry which is preliminary data.</text>
</comment>
<dbReference type="Pfam" id="PF25976">
    <property type="entry name" value="LpqB_N"/>
    <property type="match status" value="1"/>
</dbReference>
<dbReference type="RefSeq" id="WP_115325602.1">
    <property type="nucleotide sequence ID" value="NZ_UGGQ01000006.1"/>
</dbReference>
<dbReference type="SUPFAM" id="SSF63825">
    <property type="entry name" value="YWTD domain"/>
    <property type="match status" value="1"/>
</dbReference>